<sequence length="74" mass="8732">MRQSAIFYVVVTTILLVAVAIMVFFNLAYDLIFYTVLAGQAWWLLTIYKVLTDKYSTEKTFDDWYEDHPIGRDQ</sequence>
<protein>
    <submittedName>
        <fullName evidence="2">Uncharacterized protein</fullName>
    </submittedName>
</protein>
<proteinExistence type="predicted"/>
<name>A0A7C2RJQ3_9FLAO</name>
<accession>A0A7C2RJQ3</accession>
<feature type="transmembrane region" description="Helical" evidence="1">
    <location>
        <begin position="31"/>
        <end position="51"/>
    </location>
</feature>
<keyword evidence="1" id="KW-0472">Membrane</keyword>
<comment type="caution">
    <text evidence="2">The sequence shown here is derived from an EMBL/GenBank/DDBJ whole genome shotgun (WGS) entry which is preliminary data.</text>
</comment>
<dbReference type="EMBL" id="DSEE01000600">
    <property type="protein sequence ID" value="HER41214.1"/>
    <property type="molecule type" value="Genomic_DNA"/>
</dbReference>
<evidence type="ECO:0000256" key="1">
    <source>
        <dbReference type="SAM" id="Phobius"/>
    </source>
</evidence>
<feature type="transmembrane region" description="Helical" evidence="1">
    <location>
        <begin position="5"/>
        <end position="25"/>
    </location>
</feature>
<dbReference type="Proteomes" id="UP000885753">
    <property type="component" value="Unassembled WGS sequence"/>
</dbReference>
<dbReference type="AlphaFoldDB" id="A0A7C2RJQ3"/>
<evidence type="ECO:0000313" key="2">
    <source>
        <dbReference type="EMBL" id="HER41214.1"/>
    </source>
</evidence>
<keyword evidence="1" id="KW-1133">Transmembrane helix</keyword>
<gene>
    <name evidence="2" type="ORF">ENO10_08340</name>
</gene>
<organism evidence="2">
    <name type="scientific">Salinimicrobium catena</name>
    <dbReference type="NCBI Taxonomy" id="390640"/>
    <lineage>
        <taxon>Bacteria</taxon>
        <taxon>Pseudomonadati</taxon>
        <taxon>Bacteroidota</taxon>
        <taxon>Flavobacteriia</taxon>
        <taxon>Flavobacteriales</taxon>
        <taxon>Flavobacteriaceae</taxon>
        <taxon>Salinimicrobium</taxon>
    </lineage>
</organism>
<reference evidence="2" key="1">
    <citation type="journal article" date="2020" name="mSystems">
        <title>Genome- and Community-Level Interaction Insights into Carbon Utilization and Element Cycling Functions of Hydrothermarchaeota in Hydrothermal Sediment.</title>
        <authorList>
            <person name="Zhou Z."/>
            <person name="Liu Y."/>
            <person name="Xu W."/>
            <person name="Pan J."/>
            <person name="Luo Z.H."/>
            <person name="Li M."/>
        </authorList>
    </citation>
    <scope>NUCLEOTIDE SEQUENCE [LARGE SCALE GENOMIC DNA]</scope>
    <source>
        <strain evidence="2">SpSt-1235</strain>
    </source>
</reference>
<keyword evidence="1" id="KW-0812">Transmembrane</keyword>